<keyword evidence="7" id="KW-0648">Protein biosynthesis</keyword>
<dbReference type="Proteomes" id="UP000176424">
    <property type="component" value="Unassembled WGS sequence"/>
</dbReference>
<comment type="subcellular location">
    <subcellularLocation>
        <location evidence="7">Cytoplasm</location>
    </subcellularLocation>
</comment>
<dbReference type="Gene3D" id="2.40.50.140">
    <property type="entry name" value="Nucleic acid-binding proteins"/>
    <property type="match status" value="1"/>
</dbReference>
<comment type="similarity">
    <text evidence="7">Belongs to the class-II aminoacyl-tRNA synthetase family.</text>
</comment>
<dbReference type="InterPro" id="IPR004364">
    <property type="entry name" value="Aa-tRNA-synt_II"/>
</dbReference>
<dbReference type="Gene3D" id="3.30.930.10">
    <property type="entry name" value="Bira Bifunctional Protein, Domain 2"/>
    <property type="match status" value="1"/>
</dbReference>
<dbReference type="NCBIfam" id="NF001756">
    <property type="entry name" value="PRK00484.1"/>
    <property type="match status" value="1"/>
</dbReference>
<feature type="binding site" evidence="7">
    <location>
        <position position="400"/>
    </location>
    <ligand>
        <name>Mg(2+)</name>
        <dbReference type="ChEBI" id="CHEBI:18420"/>
        <label>2</label>
    </ligand>
</feature>
<dbReference type="InterPro" id="IPR023476">
    <property type="entry name" value="Pep_tRNA_hydro_II_dom_sf"/>
</dbReference>
<keyword evidence="3 7" id="KW-0547">Nucleotide-binding</keyword>
<dbReference type="SUPFAM" id="SSF102462">
    <property type="entry name" value="Peptidyl-tRNA hydrolase II"/>
    <property type="match status" value="1"/>
</dbReference>
<gene>
    <name evidence="7" type="primary">lysS</name>
    <name evidence="10" type="ORF">A2397_05335</name>
</gene>
<dbReference type="PANTHER" id="PTHR42918:SF15">
    <property type="entry name" value="LYSINE--TRNA LIGASE, CHLOROPLASTIC_MITOCHONDRIAL"/>
    <property type="match status" value="1"/>
</dbReference>
<keyword evidence="2 7" id="KW-0479">Metal-binding</keyword>
<dbReference type="GO" id="GO:0005829">
    <property type="term" value="C:cytosol"/>
    <property type="evidence" value="ECO:0007669"/>
    <property type="project" value="TreeGrafter"/>
</dbReference>
<dbReference type="CDD" id="cd04322">
    <property type="entry name" value="LysRS_N"/>
    <property type="match status" value="1"/>
</dbReference>
<dbReference type="GO" id="GO:0000049">
    <property type="term" value="F:tRNA binding"/>
    <property type="evidence" value="ECO:0007669"/>
    <property type="project" value="TreeGrafter"/>
</dbReference>
<dbReference type="EMBL" id="MEXR01000048">
    <property type="protein sequence ID" value="OGD08838.1"/>
    <property type="molecule type" value="Genomic_DNA"/>
</dbReference>
<dbReference type="GO" id="GO:0006430">
    <property type="term" value="P:lysyl-tRNA aminoacylation"/>
    <property type="evidence" value="ECO:0007669"/>
    <property type="project" value="UniProtKB-UniRule"/>
</dbReference>
<dbReference type="SUPFAM" id="SSF55681">
    <property type="entry name" value="Class II aaRS and biotin synthetases"/>
    <property type="match status" value="1"/>
</dbReference>
<feature type="binding site" evidence="7">
    <location>
        <position position="400"/>
    </location>
    <ligand>
        <name>Mg(2+)</name>
        <dbReference type="ChEBI" id="CHEBI:18420"/>
        <label>1</label>
    </ligand>
</feature>
<dbReference type="InterPro" id="IPR006195">
    <property type="entry name" value="aa-tRNA-synth_II"/>
</dbReference>
<dbReference type="PANTHER" id="PTHR42918">
    <property type="entry name" value="LYSYL-TRNA SYNTHETASE"/>
    <property type="match status" value="1"/>
</dbReference>
<evidence type="ECO:0000256" key="8">
    <source>
        <dbReference type="RuleBase" id="RU000336"/>
    </source>
</evidence>
<keyword evidence="7" id="KW-0963">Cytoplasm</keyword>
<dbReference type="Gene3D" id="3.40.1490.10">
    <property type="entry name" value="Bit1"/>
    <property type="match status" value="1"/>
</dbReference>
<evidence type="ECO:0000256" key="2">
    <source>
        <dbReference type="ARBA" id="ARBA00022723"/>
    </source>
</evidence>
<comment type="subunit">
    <text evidence="7">Homodimer.</text>
</comment>
<organism evidence="10 11">
    <name type="scientific">Candidatus Amesbacteria bacterium RIFOXYB1_FULL_44_23</name>
    <dbReference type="NCBI Taxonomy" id="1797263"/>
    <lineage>
        <taxon>Bacteria</taxon>
        <taxon>Candidatus Amesiibacteriota</taxon>
    </lineage>
</organism>
<evidence type="ECO:0000313" key="10">
    <source>
        <dbReference type="EMBL" id="OGD08838.1"/>
    </source>
</evidence>
<dbReference type="PRINTS" id="PR00982">
    <property type="entry name" value="TRNASYNTHLYS"/>
</dbReference>
<dbReference type="Pfam" id="PF00152">
    <property type="entry name" value="tRNA-synt_2"/>
    <property type="match status" value="1"/>
</dbReference>
<evidence type="ECO:0000256" key="3">
    <source>
        <dbReference type="ARBA" id="ARBA00022741"/>
    </source>
</evidence>
<evidence type="ECO:0000256" key="4">
    <source>
        <dbReference type="ARBA" id="ARBA00022840"/>
    </source>
</evidence>
<sequence>MSLSRLEEIRNIRLDKLAKLKSLGINPYPSKFSRDFISISSAREKLDQQVSVVGRIWRWREHGNVIFADLRDSSGQIQLLFQKKNLPDNFSTLKLFDVGDFLGVTGKVVTTQAGEVTIDTNYFELLGKSLRPLPDDWYGLKDTEERYRKRYLELLLDPGSRQRFGLRTQLIRQVRNYLDNLGFEEVETPTLQSQYGGANAKPFKTHLNALDVDMFLRIADELYLKRLVVGGYEKVYEICKDFRNEGFDQTHNPEFTMIEYYEAYADYHRIMDITEGLFKHLAKTVLQSDVLKVGDREINIQKPWARIKMADLLKDKLEIDVSTITRQQLLEFAKNHAVPVLGEETTGQLIFTIFDHLLTDSLIEPTWILDYPSDVSPLSKGKPDAPQWVERFEGYIGGKEICDGWSELTDPSVQRSRFETDTKVARKDKEEAQKVDEDFLEAMEYGMPPIGGIGIGIDRLTMFFTNTWSIKEVMLYPTLRPENQVKVKQDFDHKLVIVIDSKLPAWQVMNTSGHIAAFLGNKMDQAFDTGKFFVTKDGKNLPRNTQFAIITLSASQADLKVLMDKVRDSGLLHIGYVPEMMVTSNDKKLSQMIGEKTDAQIEYAGIGIFGPKDKIDALTKKFSLWE</sequence>
<dbReference type="Pfam" id="PF09391">
    <property type="entry name" value="DUF2000"/>
    <property type="match status" value="1"/>
</dbReference>
<dbReference type="NCBIfam" id="TIGR00499">
    <property type="entry name" value="lysS_bact"/>
    <property type="match status" value="1"/>
</dbReference>
<dbReference type="SUPFAM" id="SSF50249">
    <property type="entry name" value="Nucleic acid-binding proteins"/>
    <property type="match status" value="1"/>
</dbReference>
<dbReference type="GO" id="GO:0004824">
    <property type="term" value="F:lysine-tRNA ligase activity"/>
    <property type="evidence" value="ECO:0007669"/>
    <property type="project" value="UniProtKB-UniRule"/>
</dbReference>
<name>A0A1F4ZRV0_9BACT</name>
<dbReference type="InterPro" id="IPR004365">
    <property type="entry name" value="NA-bd_OB_tRNA"/>
</dbReference>
<comment type="caution">
    <text evidence="10">The sequence shown here is derived from an EMBL/GenBank/DDBJ whole genome shotgun (WGS) entry which is preliminary data.</text>
</comment>
<comment type="cofactor">
    <cofactor evidence="7 8">
        <name>Mg(2+)</name>
        <dbReference type="ChEBI" id="CHEBI:18420"/>
    </cofactor>
    <text evidence="7 8">Binds 3 Mg(2+) ions per subunit.</text>
</comment>
<proteinExistence type="inferred from homology"/>
<protein>
    <recommendedName>
        <fullName evidence="7">Lysine--tRNA ligase</fullName>
        <ecNumber evidence="7">6.1.1.6</ecNumber>
    </recommendedName>
    <alternativeName>
        <fullName evidence="7">Lysyl-tRNA synthetase</fullName>
        <shortName evidence="7">LysRS</shortName>
    </alternativeName>
</protein>
<dbReference type="InterPro" id="IPR045864">
    <property type="entry name" value="aa-tRNA-synth_II/BPL/LPL"/>
</dbReference>
<dbReference type="InterPro" id="IPR044136">
    <property type="entry name" value="Lys-tRNA-ligase_II_N"/>
</dbReference>
<reference evidence="10 11" key="1">
    <citation type="journal article" date="2016" name="Nat. Commun.">
        <title>Thousands of microbial genomes shed light on interconnected biogeochemical processes in an aquifer system.</title>
        <authorList>
            <person name="Anantharaman K."/>
            <person name="Brown C.T."/>
            <person name="Hug L.A."/>
            <person name="Sharon I."/>
            <person name="Castelle C.J."/>
            <person name="Probst A.J."/>
            <person name="Thomas B.C."/>
            <person name="Singh A."/>
            <person name="Wilkins M.J."/>
            <person name="Karaoz U."/>
            <person name="Brodie E.L."/>
            <person name="Williams K.H."/>
            <person name="Hubbard S.S."/>
            <person name="Banfield J.F."/>
        </authorList>
    </citation>
    <scope>NUCLEOTIDE SEQUENCE [LARGE SCALE GENOMIC DNA]</scope>
</reference>
<keyword evidence="5 7" id="KW-0030">Aminoacyl-tRNA synthetase</keyword>
<dbReference type="InterPro" id="IPR018149">
    <property type="entry name" value="Lys-tRNA-synth_II_C"/>
</dbReference>
<evidence type="ECO:0000256" key="1">
    <source>
        <dbReference type="ARBA" id="ARBA00022598"/>
    </source>
</evidence>
<keyword evidence="4 7" id="KW-0067">ATP-binding</keyword>
<evidence type="ECO:0000313" key="11">
    <source>
        <dbReference type="Proteomes" id="UP000176424"/>
    </source>
</evidence>
<dbReference type="STRING" id="1797263.A2397_05335"/>
<feature type="binding site" evidence="7">
    <location>
        <position position="393"/>
    </location>
    <ligand>
        <name>Mg(2+)</name>
        <dbReference type="ChEBI" id="CHEBI:18420"/>
        <label>1</label>
    </ligand>
</feature>
<dbReference type="InterPro" id="IPR012340">
    <property type="entry name" value="NA-bd_OB-fold"/>
</dbReference>
<keyword evidence="7 8" id="KW-0460">Magnesium</keyword>
<dbReference type="AlphaFoldDB" id="A0A1F4ZRV0"/>
<evidence type="ECO:0000259" key="9">
    <source>
        <dbReference type="PROSITE" id="PS50862"/>
    </source>
</evidence>
<dbReference type="GO" id="GO:0000287">
    <property type="term" value="F:magnesium ion binding"/>
    <property type="evidence" value="ECO:0007669"/>
    <property type="project" value="UniProtKB-UniRule"/>
</dbReference>
<dbReference type="InterPro" id="IPR018988">
    <property type="entry name" value="DUF2000"/>
</dbReference>
<dbReference type="EC" id="6.1.1.6" evidence="7"/>
<dbReference type="PROSITE" id="PS50862">
    <property type="entry name" value="AA_TRNA_LIGASE_II"/>
    <property type="match status" value="1"/>
</dbReference>
<evidence type="ECO:0000256" key="7">
    <source>
        <dbReference type="HAMAP-Rule" id="MF_00252"/>
    </source>
</evidence>
<accession>A0A1F4ZRV0</accession>
<keyword evidence="1 7" id="KW-0436">Ligase</keyword>
<evidence type="ECO:0000256" key="6">
    <source>
        <dbReference type="ARBA" id="ARBA00048573"/>
    </source>
</evidence>
<evidence type="ECO:0000256" key="5">
    <source>
        <dbReference type="ARBA" id="ARBA00023146"/>
    </source>
</evidence>
<dbReference type="InterPro" id="IPR002313">
    <property type="entry name" value="Lys-tRNA-ligase_II"/>
</dbReference>
<comment type="catalytic activity">
    <reaction evidence="6 7 8">
        <text>tRNA(Lys) + L-lysine + ATP = L-lysyl-tRNA(Lys) + AMP + diphosphate</text>
        <dbReference type="Rhea" id="RHEA:20792"/>
        <dbReference type="Rhea" id="RHEA-COMP:9696"/>
        <dbReference type="Rhea" id="RHEA-COMP:9697"/>
        <dbReference type="ChEBI" id="CHEBI:30616"/>
        <dbReference type="ChEBI" id="CHEBI:32551"/>
        <dbReference type="ChEBI" id="CHEBI:33019"/>
        <dbReference type="ChEBI" id="CHEBI:78442"/>
        <dbReference type="ChEBI" id="CHEBI:78529"/>
        <dbReference type="ChEBI" id="CHEBI:456215"/>
        <dbReference type="EC" id="6.1.1.6"/>
    </reaction>
</comment>
<dbReference type="GO" id="GO:0005524">
    <property type="term" value="F:ATP binding"/>
    <property type="evidence" value="ECO:0007669"/>
    <property type="project" value="UniProtKB-UniRule"/>
</dbReference>
<dbReference type="Pfam" id="PF01336">
    <property type="entry name" value="tRNA_anti-codon"/>
    <property type="match status" value="1"/>
</dbReference>
<feature type="domain" description="Aminoacyl-transfer RNA synthetases class-II family profile" evidence="9">
    <location>
        <begin position="166"/>
        <end position="481"/>
    </location>
</feature>
<dbReference type="HAMAP" id="MF_00252">
    <property type="entry name" value="Lys_tRNA_synth_class2"/>
    <property type="match status" value="1"/>
</dbReference>